<dbReference type="PANTHER" id="PTHR12393">
    <property type="entry name" value="SPHINGOMYELIN PHOSPHODIESTERASE RELATED"/>
    <property type="match status" value="1"/>
</dbReference>
<organism evidence="1 2">
    <name type="scientific">Gonium pectorale</name>
    <name type="common">Green alga</name>
    <dbReference type="NCBI Taxonomy" id="33097"/>
    <lineage>
        <taxon>Eukaryota</taxon>
        <taxon>Viridiplantae</taxon>
        <taxon>Chlorophyta</taxon>
        <taxon>core chlorophytes</taxon>
        <taxon>Chlorophyceae</taxon>
        <taxon>CS clade</taxon>
        <taxon>Chlamydomonadales</taxon>
        <taxon>Volvocaceae</taxon>
        <taxon>Gonium</taxon>
    </lineage>
</organism>
<evidence type="ECO:0000313" key="1">
    <source>
        <dbReference type="EMBL" id="KXZ49043.1"/>
    </source>
</evidence>
<accession>A0A150GGX8</accession>
<name>A0A150GGX8_GONPE</name>
<gene>
    <name evidence="1" type="ORF">GPECTOR_23g13</name>
</gene>
<evidence type="ECO:0000313" key="2">
    <source>
        <dbReference type="Proteomes" id="UP000075714"/>
    </source>
</evidence>
<dbReference type="GO" id="GO:0005783">
    <property type="term" value="C:endoplasmic reticulum"/>
    <property type="evidence" value="ECO:0007669"/>
    <property type="project" value="TreeGrafter"/>
</dbReference>
<dbReference type="GO" id="GO:0004620">
    <property type="term" value="F:phospholipase activity"/>
    <property type="evidence" value="ECO:0007669"/>
    <property type="project" value="TreeGrafter"/>
</dbReference>
<dbReference type="EMBL" id="LSYV01000024">
    <property type="protein sequence ID" value="KXZ49043.1"/>
    <property type="molecule type" value="Genomic_DNA"/>
</dbReference>
<dbReference type="STRING" id="33097.A0A150GGX8"/>
<dbReference type="Gene3D" id="1.25.40.20">
    <property type="entry name" value="Ankyrin repeat-containing domain"/>
    <property type="match status" value="2"/>
</dbReference>
<proteinExistence type="predicted"/>
<dbReference type="AlphaFoldDB" id="A0A150GGX8"/>
<sequence length="580" mass="61752">MSQGPAAGPVPQHWSVDVWPQLPPELAERIVSSLDHNEIAGTFCRVNKATAERFSGPQQTTIRLSERVPTHAFAAHWLAPGATRGLTLEQRKRLVRLVAASDVLANLEVALQAAGFVAAVHEAFDAAAGAGHLSTCQWLWDYSRGRTEDFYAPYAHLAVASAAGGGHRHVCEWLLSIDPKAPASTAIKAARGGHADLAEWLFQQGPPLSAVSFYMSEVAHGCDLPVLQRAWLRLGPSLSPHSKETLLSSAASSPTPDWAAKVEWLEALGCRPGTTAALYAAELPDCGEALARLTWLRGRGYPVDGAVVAAAACNGNTAALQALLTEVPVDDNDVNAEVAWGYTAAMDAAAGGHLTALQALHAAGCPMQEYLGALAPLAARAGHLHVLVWLLGPQWAEPVVLDEYVFTAAVASGSVELLAWLRQRGCPWGSSAFAAAAEAGGVELLAWLRQRGCPYSRHVYTVAAEAGCVAALEWLAEQGCLMEESGQPYAKACANGDMAAARCLRRLGVPWGPTGHVFLGAAEQGFLQAPLPLLRWLLREGCPVDFEAFKATVLKWPGGMSRRANEVVTLVDEHMGRRQQ</sequence>
<dbReference type="GO" id="GO:0016020">
    <property type="term" value="C:membrane"/>
    <property type="evidence" value="ECO:0007669"/>
    <property type="project" value="TreeGrafter"/>
</dbReference>
<keyword evidence="2" id="KW-1185">Reference proteome</keyword>
<dbReference type="GO" id="GO:0030149">
    <property type="term" value="P:sphingolipid catabolic process"/>
    <property type="evidence" value="ECO:0007669"/>
    <property type="project" value="TreeGrafter"/>
</dbReference>
<dbReference type="GO" id="GO:0046513">
    <property type="term" value="P:ceramide biosynthetic process"/>
    <property type="evidence" value="ECO:0007669"/>
    <property type="project" value="TreeGrafter"/>
</dbReference>
<dbReference type="SUPFAM" id="SSF48403">
    <property type="entry name" value="Ankyrin repeat"/>
    <property type="match status" value="2"/>
</dbReference>
<dbReference type="GO" id="GO:0071944">
    <property type="term" value="C:cell periphery"/>
    <property type="evidence" value="ECO:0007669"/>
    <property type="project" value="TreeGrafter"/>
</dbReference>
<dbReference type="Proteomes" id="UP000075714">
    <property type="component" value="Unassembled WGS sequence"/>
</dbReference>
<protein>
    <submittedName>
        <fullName evidence="1">Uncharacterized protein</fullName>
    </submittedName>
</protein>
<dbReference type="PANTHER" id="PTHR12393:SF6">
    <property type="entry name" value="SPHINGOMYELIN PHOSPHODIESTERASE 2"/>
    <property type="match status" value="1"/>
</dbReference>
<reference evidence="2" key="1">
    <citation type="journal article" date="2016" name="Nat. Commun.">
        <title>The Gonium pectorale genome demonstrates co-option of cell cycle regulation during the evolution of multicellularity.</title>
        <authorList>
            <person name="Hanschen E.R."/>
            <person name="Marriage T.N."/>
            <person name="Ferris P.J."/>
            <person name="Hamaji T."/>
            <person name="Toyoda A."/>
            <person name="Fujiyama A."/>
            <person name="Neme R."/>
            <person name="Noguchi H."/>
            <person name="Minakuchi Y."/>
            <person name="Suzuki M."/>
            <person name="Kawai-Toyooka H."/>
            <person name="Smith D.R."/>
            <person name="Sparks H."/>
            <person name="Anderson J."/>
            <person name="Bakaric R."/>
            <person name="Luria V."/>
            <person name="Karger A."/>
            <person name="Kirschner M.W."/>
            <person name="Durand P.M."/>
            <person name="Michod R.E."/>
            <person name="Nozaki H."/>
            <person name="Olson B.J."/>
        </authorList>
    </citation>
    <scope>NUCLEOTIDE SEQUENCE [LARGE SCALE GENOMIC DNA]</scope>
    <source>
        <strain evidence="2">NIES-2863</strain>
    </source>
</reference>
<comment type="caution">
    <text evidence="1">The sequence shown here is derived from an EMBL/GenBank/DDBJ whole genome shotgun (WGS) entry which is preliminary data.</text>
</comment>
<dbReference type="InterPro" id="IPR036770">
    <property type="entry name" value="Ankyrin_rpt-contain_sf"/>
</dbReference>